<dbReference type="Gene3D" id="3.40.50.150">
    <property type="entry name" value="Vaccinia Virus protein VP39"/>
    <property type="match status" value="1"/>
</dbReference>
<feature type="domain" description="Methyltransferase type 12" evidence="1">
    <location>
        <begin position="45"/>
        <end position="177"/>
    </location>
</feature>
<gene>
    <name evidence="2" type="ORF">ACFFGN_23210</name>
</gene>
<keyword evidence="2" id="KW-0489">Methyltransferase</keyword>
<dbReference type="GO" id="GO:0008168">
    <property type="term" value="F:methyltransferase activity"/>
    <property type="evidence" value="ECO:0007669"/>
    <property type="project" value="UniProtKB-KW"/>
</dbReference>
<dbReference type="Pfam" id="PF08242">
    <property type="entry name" value="Methyltransf_12"/>
    <property type="match status" value="1"/>
</dbReference>
<organism evidence="2 3">
    <name type="scientific">Kribbella deserti</name>
    <dbReference type="NCBI Taxonomy" id="1926257"/>
    <lineage>
        <taxon>Bacteria</taxon>
        <taxon>Bacillati</taxon>
        <taxon>Actinomycetota</taxon>
        <taxon>Actinomycetes</taxon>
        <taxon>Propionibacteriales</taxon>
        <taxon>Kribbellaceae</taxon>
        <taxon>Kribbella</taxon>
    </lineage>
</organism>
<dbReference type="InterPro" id="IPR050508">
    <property type="entry name" value="Methyltransf_Superfamily"/>
</dbReference>
<keyword evidence="3" id="KW-1185">Reference proteome</keyword>
<name>A0ABV6QQV0_9ACTN</name>
<sequence>MTTLSEELRGSWESQQSIHAPDRELRFQLMLDHVEQLAGRPARVLDLACGPGSITRRVLQRFPFAEVVAIDIDPLLLDLARTAFEGDPRVDVREIQLFDPHWHEKLRDKAGAVGRQGRLEGGLRDGLQRGLHGGLAGGRGAGFDAVLTSTAMHWLPPEALAWVYAGAARLLRPGGVFANADHMPLADPVLRQAADDLHAQRLCDAFTHGAESCDDWYHRAYAQPDYAGLWEERRRRLSHWIGDLLQPADWHLDQLRRAGYAHADIIWRRANDAIALAVTPI</sequence>
<reference evidence="2 3" key="1">
    <citation type="submission" date="2024-09" db="EMBL/GenBank/DDBJ databases">
        <authorList>
            <person name="Sun Q."/>
            <person name="Mori K."/>
        </authorList>
    </citation>
    <scope>NUCLEOTIDE SEQUENCE [LARGE SCALE GENOMIC DNA]</scope>
    <source>
        <strain evidence="2 3">CGMCC 1.15906</strain>
    </source>
</reference>
<dbReference type="InterPro" id="IPR029063">
    <property type="entry name" value="SAM-dependent_MTases_sf"/>
</dbReference>
<accession>A0ABV6QQV0</accession>
<dbReference type="CDD" id="cd02440">
    <property type="entry name" value="AdoMet_MTases"/>
    <property type="match status" value="1"/>
</dbReference>
<evidence type="ECO:0000313" key="3">
    <source>
        <dbReference type="Proteomes" id="UP001589890"/>
    </source>
</evidence>
<evidence type="ECO:0000259" key="1">
    <source>
        <dbReference type="Pfam" id="PF08242"/>
    </source>
</evidence>
<dbReference type="SUPFAM" id="SSF53335">
    <property type="entry name" value="S-adenosyl-L-methionine-dependent methyltransferases"/>
    <property type="match status" value="1"/>
</dbReference>
<dbReference type="InterPro" id="IPR013217">
    <property type="entry name" value="Methyltransf_12"/>
</dbReference>
<protein>
    <submittedName>
        <fullName evidence="2">Class I SAM-dependent methyltransferase</fullName>
    </submittedName>
</protein>
<dbReference type="Proteomes" id="UP001589890">
    <property type="component" value="Unassembled WGS sequence"/>
</dbReference>
<keyword evidence="2" id="KW-0808">Transferase</keyword>
<dbReference type="RefSeq" id="WP_380051214.1">
    <property type="nucleotide sequence ID" value="NZ_JBHLTC010000030.1"/>
</dbReference>
<comment type="caution">
    <text evidence="2">The sequence shown here is derived from an EMBL/GenBank/DDBJ whole genome shotgun (WGS) entry which is preliminary data.</text>
</comment>
<proteinExistence type="predicted"/>
<dbReference type="GO" id="GO:0032259">
    <property type="term" value="P:methylation"/>
    <property type="evidence" value="ECO:0007669"/>
    <property type="project" value="UniProtKB-KW"/>
</dbReference>
<evidence type="ECO:0000313" key="2">
    <source>
        <dbReference type="EMBL" id="MFC0627009.1"/>
    </source>
</evidence>
<dbReference type="PANTHER" id="PTHR42912">
    <property type="entry name" value="METHYLTRANSFERASE"/>
    <property type="match status" value="1"/>
</dbReference>
<dbReference type="EMBL" id="JBHLTC010000030">
    <property type="protein sequence ID" value="MFC0627009.1"/>
    <property type="molecule type" value="Genomic_DNA"/>
</dbReference>